<name>A0AAJ4ZS46_LYSSH</name>
<dbReference type="EMBL" id="UFSZ01000001">
    <property type="protein sequence ID" value="SUV15546.1"/>
    <property type="molecule type" value="Genomic_DNA"/>
</dbReference>
<keyword evidence="1" id="KW-0732">Signal</keyword>
<accession>A0AAJ4ZS46</accession>
<organism evidence="2 3">
    <name type="scientific">Lysinibacillus sphaericus</name>
    <name type="common">Bacillus sphaericus</name>
    <dbReference type="NCBI Taxonomy" id="1421"/>
    <lineage>
        <taxon>Bacteria</taxon>
        <taxon>Bacillati</taxon>
        <taxon>Bacillota</taxon>
        <taxon>Bacilli</taxon>
        <taxon>Bacillales</taxon>
        <taxon>Bacillaceae</taxon>
        <taxon>Lysinibacillus</taxon>
    </lineage>
</organism>
<evidence type="ECO:0000313" key="3">
    <source>
        <dbReference type="Proteomes" id="UP000255295"/>
    </source>
</evidence>
<comment type="caution">
    <text evidence="2">The sequence shown here is derived from an EMBL/GenBank/DDBJ whole genome shotgun (WGS) entry which is preliminary data.</text>
</comment>
<dbReference type="AlphaFoldDB" id="A0AAJ4ZS46"/>
<protein>
    <recommendedName>
        <fullName evidence="4">DUF3139 domain-containing protein</fullName>
    </recommendedName>
</protein>
<gene>
    <name evidence="2" type="ORF">NCTC10338_00614</name>
</gene>
<feature type="chain" id="PRO_5042501728" description="DUF3139 domain-containing protein" evidence="1">
    <location>
        <begin position="27"/>
        <end position="118"/>
    </location>
</feature>
<evidence type="ECO:0000313" key="2">
    <source>
        <dbReference type="EMBL" id="SUV15546.1"/>
    </source>
</evidence>
<reference evidence="2 3" key="1">
    <citation type="submission" date="2018-06" db="EMBL/GenBank/DDBJ databases">
        <authorList>
            <consortium name="Pathogen Informatics"/>
            <person name="Doyle S."/>
        </authorList>
    </citation>
    <scope>NUCLEOTIDE SEQUENCE [LARGE SCALE GENOMIC DNA]</scope>
    <source>
        <strain evidence="2 3">NCTC10338</strain>
    </source>
</reference>
<dbReference type="Proteomes" id="UP000255295">
    <property type="component" value="Unassembled WGS sequence"/>
</dbReference>
<evidence type="ECO:0000256" key="1">
    <source>
        <dbReference type="SAM" id="SignalP"/>
    </source>
</evidence>
<evidence type="ECO:0008006" key="4">
    <source>
        <dbReference type="Google" id="ProtNLM"/>
    </source>
</evidence>
<proteinExistence type="predicted"/>
<feature type="signal peptide" evidence="1">
    <location>
        <begin position="1"/>
        <end position="26"/>
    </location>
</feature>
<sequence length="118" mass="13356">MKFSRLITGFLLVLSVFLSSSLITSAQELNNNDEVDLNSIDTEKFTVITNQLVDTYALDGLHSMYVELRYDTYQGNPIVRTTFYNSKMYRGVLSYLGQSGGLYEYGGTVTECKYNICN</sequence>